<protein>
    <submittedName>
        <fullName evidence="2">Uncharacterized protein</fullName>
    </submittedName>
</protein>
<sequence length="68" mass="7951">MHPSPMEVKCTEESNQNGRKTENDNLYFHEIISKFGDLRDISADSGLLNILLPKFVIPLYMKEIKRER</sequence>
<comment type="caution">
    <text evidence="2">The sequence shown here is derived from an EMBL/GenBank/DDBJ whole genome shotgun (WGS) entry which is preliminary data.</text>
</comment>
<evidence type="ECO:0000313" key="2">
    <source>
        <dbReference type="EMBL" id="OGL46975.1"/>
    </source>
</evidence>
<name>A0A1F7RZH2_9BACT</name>
<proteinExistence type="predicted"/>
<organism evidence="2 3">
    <name type="scientific">Candidatus Schekmanbacteria bacterium RBG_13_48_7</name>
    <dbReference type="NCBI Taxonomy" id="1817878"/>
    <lineage>
        <taxon>Bacteria</taxon>
        <taxon>Candidatus Schekmaniibacteriota</taxon>
    </lineage>
</organism>
<feature type="region of interest" description="Disordered" evidence="1">
    <location>
        <begin position="1"/>
        <end position="22"/>
    </location>
</feature>
<dbReference type="AlphaFoldDB" id="A0A1F7RZH2"/>
<accession>A0A1F7RZH2</accession>
<evidence type="ECO:0000256" key="1">
    <source>
        <dbReference type="SAM" id="MobiDB-lite"/>
    </source>
</evidence>
<gene>
    <name evidence="2" type="ORF">A2161_09430</name>
</gene>
<dbReference type="EMBL" id="MGDD01000104">
    <property type="protein sequence ID" value="OGL46975.1"/>
    <property type="molecule type" value="Genomic_DNA"/>
</dbReference>
<evidence type="ECO:0000313" key="3">
    <source>
        <dbReference type="Proteomes" id="UP000179266"/>
    </source>
</evidence>
<dbReference type="Proteomes" id="UP000179266">
    <property type="component" value="Unassembled WGS sequence"/>
</dbReference>
<reference evidence="2 3" key="1">
    <citation type="journal article" date="2016" name="Nat. Commun.">
        <title>Thousands of microbial genomes shed light on interconnected biogeochemical processes in an aquifer system.</title>
        <authorList>
            <person name="Anantharaman K."/>
            <person name="Brown C.T."/>
            <person name="Hug L.A."/>
            <person name="Sharon I."/>
            <person name="Castelle C.J."/>
            <person name="Probst A.J."/>
            <person name="Thomas B.C."/>
            <person name="Singh A."/>
            <person name="Wilkins M.J."/>
            <person name="Karaoz U."/>
            <person name="Brodie E.L."/>
            <person name="Williams K.H."/>
            <person name="Hubbard S.S."/>
            <person name="Banfield J.F."/>
        </authorList>
    </citation>
    <scope>NUCLEOTIDE SEQUENCE [LARGE SCALE GENOMIC DNA]</scope>
</reference>